<keyword evidence="16" id="KW-0614">Plasmid</keyword>
<dbReference type="CDD" id="cd07434">
    <property type="entry name" value="PHP_PolIIIA_DnaE2"/>
    <property type="match status" value="1"/>
</dbReference>
<dbReference type="RefSeq" id="WP_241605665.1">
    <property type="nucleotide sequence ID" value="NZ_JAKVIN010000014.1"/>
</dbReference>
<keyword evidence="11 13" id="KW-0234">DNA repair</keyword>
<dbReference type="EC" id="2.7.7.7" evidence="3 13"/>
<dbReference type="SUPFAM" id="SSF89550">
    <property type="entry name" value="PHP domain-like"/>
    <property type="match status" value="1"/>
</dbReference>
<dbReference type="Gene3D" id="3.20.20.140">
    <property type="entry name" value="Metal-dependent hydrolases"/>
    <property type="match status" value="1"/>
</dbReference>
<evidence type="ECO:0000256" key="14">
    <source>
        <dbReference type="SAM" id="MobiDB-lite"/>
    </source>
</evidence>
<comment type="caution">
    <text evidence="16">The sequence shown here is derived from an EMBL/GenBank/DDBJ whole genome shotgun (WGS) entry which is preliminary data.</text>
</comment>
<evidence type="ECO:0000256" key="10">
    <source>
        <dbReference type="ARBA" id="ARBA00022932"/>
    </source>
</evidence>
<accession>A0ABT0CUE2</accession>
<evidence type="ECO:0000256" key="13">
    <source>
        <dbReference type="HAMAP-Rule" id="MF_01902"/>
    </source>
</evidence>
<evidence type="ECO:0000259" key="15">
    <source>
        <dbReference type="SMART" id="SM00481"/>
    </source>
</evidence>
<evidence type="ECO:0000256" key="12">
    <source>
        <dbReference type="ARBA" id="ARBA00049244"/>
    </source>
</evidence>
<evidence type="ECO:0000256" key="9">
    <source>
        <dbReference type="ARBA" id="ARBA00022763"/>
    </source>
</evidence>
<dbReference type="NCBIfam" id="TIGR00594">
    <property type="entry name" value="polc"/>
    <property type="match status" value="1"/>
</dbReference>
<dbReference type="Pfam" id="PF17657">
    <property type="entry name" value="DNA_pol3_finger"/>
    <property type="match status" value="1"/>
</dbReference>
<evidence type="ECO:0000256" key="6">
    <source>
        <dbReference type="ARBA" id="ARBA00022679"/>
    </source>
</evidence>
<dbReference type="Pfam" id="PF07733">
    <property type="entry name" value="DNA_pol3_alpha"/>
    <property type="match status" value="1"/>
</dbReference>
<sequence length="1087" mass="120961">MTRYAELQVTTHFSFLRGASSADELFATAAAFGIDALGVVDRNSLAGIVRAWEAAKTTGVRLVVGCRLDLTDGMSLLVYPMDRPAYSRLTRLLSLGKSRGGKGNCLIDFADVAHHAAGMVGVLVPDEADDACAVQLRKMAEVFGDRAYVSLCLRRRPNDRLRLHGIATMAARFKVRTVVTNDVLFHEPGRRQLQDVVTCIRTRTTIDDVGFDRERHADRFLKAPEEMHRIFAEYPEALASGREIVERCKFDLKELQYQYPEEAIVPGLDPQQSLVKFAWEGAAGRYPEGVPDKVRKSLQGELELIRKMNYAPYFLTVFSIVRFARSKDILCQGRGSAANSAVCYCLGVTSIDPDTNDLLFERFVSQERDEPPDIDVDFEHERREEVIQWIYETYGRSRAALCSTVTRYRAKGALRDVGKALGLPVDMIGQLSSGVWGWSEGVSERQIRENNLNAADYRLMLALELAQQLMGAPRHLGQHPGGFVLTHDRLDDLVPIEPARMDDRQVIEWDKDDIEALKFMKVDVLALGMLTCMAKAFALMAEHKGDGRDLASIPAECSRTYAMIRRADTLGTFQIESRAQMSMLPRLKPQTFYDLVIQVAIVRPGPIQGDMVHPYLRRREGKEPIDYPTPELEAVLSKTLGIPLFQESAMKVAMVCAGFSGGEADQLRKSMATFKFSGGVSKFKDKLIAGMVKNGYTSEFAEQTFSQLEGFGSYGFPESHAASFALIAYASSWVKCHHPDAFCAALLNSQPMGFYAPAQIVSDARAHGVEIRPVCVNASRWDCTLEESVGSRLCAVRLGMRMVKGLSTADAAWIVATRGDEPFASVDDLWRRSGVPPAALVKLAEADAFLPSLRLQRRDALWAIKALRDEPLELWAAAAQREARQVAELQEPEVALPSMRAGHEVVEDYAHTGLTLRQHPVAFLRKDLRERRIVTCAEAMAARDGRWLMTGGLVLVRQRPGSAKGVMFMTIEDETGIVNAVVWPTLFERQRRLVLSASMLSINGKIQREGDVVHLVAQRLFDLSDDLGGLGERGEDFPLPHGRGDEFARGNGAPDSRERPKPAAPVRDIYIPDLLIDRLKVKSRNFH</sequence>
<dbReference type="EMBL" id="JAKVIN010000014">
    <property type="protein sequence ID" value="MCJ8151974.1"/>
    <property type="molecule type" value="Genomic_DNA"/>
</dbReference>
<dbReference type="Pfam" id="PF02811">
    <property type="entry name" value="PHP"/>
    <property type="match status" value="1"/>
</dbReference>
<dbReference type="InterPro" id="IPR004365">
    <property type="entry name" value="NA-bd_OB_tRNA"/>
</dbReference>
<evidence type="ECO:0000256" key="1">
    <source>
        <dbReference type="ARBA" id="ARBA00004496"/>
    </source>
</evidence>
<dbReference type="InterPro" id="IPR029460">
    <property type="entry name" value="DNAPol_HHH"/>
</dbReference>
<dbReference type="PANTHER" id="PTHR32294">
    <property type="entry name" value="DNA POLYMERASE III SUBUNIT ALPHA"/>
    <property type="match status" value="1"/>
</dbReference>
<dbReference type="Pfam" id="PF01336">
    <property type="entry name" value="tRNA_anti-codon"/>
    <property type="match status" value="1"/>
</dbReference>
<evidence type="ECO:0000256" key="2">
    <source>
        <dbReference type="ARBA" id="ARBA00007391"/>
    </source>
</evidence>
<keyword evidence="6 13" id="KW-0808">Transferase</keyword>
<dbReference type="HAMAP" id="MF_01902">
    <property type="entry name" value="DNApol_error_prone"/>
    <property type="match status" value="1"/>
</dbReference>
<dbReference type="GO" id="GO:0003887">
    <property type="term" value="F:DNA-directed DNA polymerase activity"/>
    <property type="evidence" value="ECO:0007669"/>
    <property type="project" value="UniProtKB-EC"/>
</dbReference>
<protein>
    <recommendedName>
        <fullName evidence="4 13">Error-prone DNA polymerase</fullName>
        <ecNumber evidence="3 13">2.7.7.7</ecNumber>
    </recommendedName>
</protein>
<keyword evidence="17" id="KW-1185">Reference proteome</keyword>
<evidence type="ECO:0000256" key="4">
    <source>
        <dbReference type="ARBA" id="ARBA00017273"/>
    </source>
</evidence>
<dbReference type="InterPro" id="IPR016195">
    <property type="entry name" value="Pol/histidinol_Pase-like"/>
</dbReference>
<keyword evidence="7 13" id="KW-0548">Nucleotidyltransferase</keyword>
<name>A0ABT0CUE2_9HYPH</name>
<evidence type="ECO:0000313" key="17">
    <source>
        <dbReference type="Proteomes" id="UP001201844"/>
    </source>
</evidence>
<dbReference type="CDD" id="cd04485">
    <property type="entry name" value="DnaE_OBF"/>
    <property type="match status" value="1"/>
</dbReference>
<comment type="similarity">
    <text evidence="2 13">Belongs to the DNA polymerase type-C family. DnaE2 subfamily.</text>
</comment>
<keyword evidence="9 13" id="KW-0227">DNA damage</keyword>
<evidence type="ECO:0000256" key="5">
    <source>
        <dbReference type="ARBA" id="ARBA00022490"/>
    </source>
</evidence>
<feature type="region of interest" description="Disordered" evidence="14">
    <location>
        <begin position="1034"/>
        <end position="1063"/>
    </location>
</feature>
<keyword evidence="8 13" id="KW-0235">DNA replication</keyword>
<comment type="catalytic activity">
    <reaction evidence="12 13">
        <text>DNA(n) + a 2'-deoxyribonucleoside 5'-triphosphate = DNA(n+1) + diphosphate</text>
        <dbReference type="Rhea" id="RHEA:22508"/>
        <dbReference type="Rhea" id="RHEA-COMP:17339"/>
        <dbReference type="Rhea" id="RHEA-COMP:17340"/>
        <dbReference type="ChEBI" id="CHEBI:33019"/>
        <dbReference type="ChEBI" id="CHEBI:61560"/>
        <dbReference type="ChEBI" id="CHEBI:173112"/>
        <dbReference type="EC" id="2.7.7.7"/>
    </reaction>
</comment>
<dbReference type="Proteomes" id="UP001201844">
    <property type="component" value="Unassembled WGS sequence"/>
</dbReference>
<dbReference type="NCBIfam" id="NF004225">
    <property type="entry name" value="PRK05672.1"/>
    <property type="match status" value="1"/>
</dbReference>
<comment type="function">
    <text evidence="13">DNA polymerase involved in damage-induced mutagenesis and translesion synthesis (TLS). It is not the major replicative DNA polymerase.</text>
</comment>
<keyword evidence="5 13" id="KW-0963">Cytoplasm</keyword>
<dbReference type="InterPro" id="IPR011708">
    <property type="entry name" value="DNA_pol3_alpha_NTPase_dom"/>
</dbReference>
<keyword evidence="10 13" id="KW-0239">DNA-directed DNA polymerase</keyword>
<dbReference type="InterPro" id="IPR004805">
    <property type="entry name" value="DnaE2/DnaE/PolC"/>
</dbReference>
<evidence type="ECO:0000313" key="16">
    <source>
        <dbReference type="EMBL" id="MCJ8151974.1"/>
    </source>
</evidence>
<gene>
    <name evidence="13" type="primary">dnaE2</name>
    <name evidence="16" type="ORF">MKI86_22845</name>
</gene>
<proteinExistence type="inferred from homology"/>
<feature type="compositionally biased region" description="Basic and acidic residues" evidence="14">
    <location>
        <begin position="1034"/>
        <end position="1048"/>
    </location>
</feature>
<dbReference type="InterPro" id="IPR040982">
    <property type="entry name" value="DNA_pol3_finger"/>
</dbReference>
<dbReference type="Pfam" id="PF14579">
    <property type="entry name" value="HHH_6"/>
    <property type="match status" value="1"/>
</dbReference>
<evidence type="ECO:0000256" key="3">
    <source>
        <dbReference type="ARBA" id="ARBA00012417"/>
    </source>
</evidence>
<dbReference type="InterPro" id="IPR003141">
    <property type="entry name" value="Pol/His_phosphatase_N"/>
</dbReference>
<dbReference type="Gene3D" id="1.10.150.870">
    <property type="match status" value="1"/>
</dbReference>
<organism evidence="16 17">
    <name type="scientific">Shinella sedimenti</name>
    <dbReference type="NCBI Taxonomy" id="2919913"/>
    <lineage>
        <taxon>Bacteria</taxon>
        <taxon>Pseudomonadati</taxon>
        <taxon>Pseudomonadota</taxon>
        <taxon>Alphaproteobacteria</taxon>
        <taxon>Hyphomicrobiales</taxon>
        <taxon>Rhizobiaceae</taxon>
        <taxon>Shinella</taxon>
    </lineage>
</organism>
<comment type="subcellular location">
    <subcellularLocation>
        <location evidence="1 13">Cytoplasm</location>
    </subcellularLocation>
</comment>
<evidence type="ECO:0000256" key="7">
    <source>
        <dbReference type="ARBA" id="ARBA00022695"/>
    </source>
</evidence>
<geneLocation type="plasmid" evidence="16">
    <name>unnamed</name>
</geneLocation>
<reference evidence="16 17" key="1">
    <citation type="submission" date="2022-02" db="EMBL/GenBank/DDBJ databases">
        <title>Shinella B3.7 sp. nov., isolated from Sediment (Zhairuo Island).</title>
        <authorList>
            <person name="Chen G."/>
        </authorList>
    </citation>
    <scope>NUCLEOTIDE SEQUENCE [LARGE SCALE GENOMIC DNA]</scope>
    <source>
        <strain evidence="16 17">B3.7</strain>
        <plasmid evidence="16">unnamed</plasmid>
    </source>
</reference>
<dbReference type="SMART" id="SM00481">
    <property type="entry name" value="POLIIIAc"/>
    <property type="match status" value="1"/>
</dbReference>
<evidence type="ECO:0000256" key="11">
    <source>
        <dbReference type="ARBA" id="ARBA00023204"/>
    </source>
</evidence>
<evidence type="ECO:0000256" key="8">
    <source>
        <dbReference type="ARBA" id="ARBA00022705"/>
    </source>
</evidence>
<dbReference type="InterPro" id="IPR023073">
    <property type="entry name" value="DnaE2"/>
</dbReference>
<feature type="domain" description="Polymerase/histidinol phosphatase N-terminal" evidence="15">
    <location>
        <begin position="5"/>
        <end position="72"/>
    </location>
</feature>
<dbReference type="InterPro" id="IPR004013">
    <property type="entry name" value="PHP_dom"/>
</dbReference>
<dbReference type="PANTHER" id="PTHR32294:SF4">
    <property type="entry name" value="ERROR-PRONE DNA POLYMERASE"/>
    <property type="match status" value="1"/>
</dbReference>